<dbReference type="Proteomes" id="UP000237347">
    <property type="component" value="Unassembled WGS sequence"/>
</dbReference>
<evidence type="ECO:0000256" key="2">
    <source>
        <dbReference type="ARBA" id="ARBA00022448"/>
    </source>
</evidence>
<dbReference type="PANTHER" id="PTHR32468:SF26">
    <property type="entry name" value="CATION_H(+) ANTIPORTER 15"/>
    <property type="match status" value="1"/>
</dbReference>
<evidence type="ECO:0000313" key="6">
    <source>
        <dbReference type="EMBL" id="KAK7860022.1"/>
    </source>
</evidence>
<feature type="non-terminal residue" evidence="6">
    <location>
        <position position="1"/>
    </location>
</feature>
<gene>
    <name evidence="6" type="primary">CHX15_11</name>
    <name evidence="6" type="ORF">CFP56_000487</name>
</gene>
<dbReference type="GO" id="GO:0098662">
    <property type="term" value="P:inorganic cation transmembrane transport"/>
    <property type="evidence" value="ECO:0007669"/>
    <property type="project" value="TreeGrafter"/>
</dbReference>
<dbReference type="InterPro" id="IPR038770">
    <property type="entry name" value="Na+/solute_symporter_sf"/>
</dbReference>
<evidence type="ECO:0000256" key="1">
    <source>
        <dbReference type="ARBA" id="ARBA00004141"/>
    </source>
</evidence>
<dbReference type="InterPro" id="IPR050794">
    <property type="entry name" value="CPA2_transporter"/>
</dbReference>
<comment type="caution">
    <text evidence="6">The sequence shown here is derived from an EMBL/GenBank/DDBJ whole genome shotgun (WGS) entry which is preliminary data.</text>
</comment>
<protein>
    <submittedName>
        <fullName evidence="6">Cation/h(+) antiporter 15</fullName>
    </submittedName>
</protein>
<dbReference type="GO" id="GO:0016020">
    <property type="term" value="C:membrane"/>
    <property type="evidence" value="ECO:0007669"/>
    <property type="project" value="UniProtKB-SubCell"/>
</dbReference>
<dbReference type="GO" id="GO:0006813">
    <property type="term" value="P:potassium ion transport"/>
    <property type="evidence" value="ECO:0007669"/>
    <property type="project" value="UniProtKB-KW"/>
</dbReference>
<keyword evidence="5" id="KW-0406">Ion transport</keyword>
<evidence type="ECO:0000256" key="4">
    <source>
        <dbReference type="ARBA" id="ARBA00022958"/>
    </source>
</evidence>
<dbReference type="PANTHER" id="PTHR32468">
    <property type="entry name" value="CATION/H + ANTIPORTER"/>
    <property type="match status" value="1"/>
</dbReference>
<sequence length="107" mass="11440">GGVLLGPSVLGNSVTFANTIFPLRSVMVIETMANVGLLYFLFLVGVEMDITFIGTFCVWSFACEKVVPEDTGYVNGSSGDKKLLSNTHIQKVFVAATVVVVLSGFED</sequence>
<evidence type="ECO:0000256" key="5">
    <source>
        <dbReference type="ARBA" id="ARBA00023065"/>
    </source>
</evidence>
<organism evidence="6 7">
    <name type="scientific">Quercus suber</name>
    <name type="common">Cork oak</name>
    <dbReference type="NCBI Taxonomy" id="58331"/>
    <lineage>
        <taxon>Eukaryota</taxon>
        <taxon>Viridiplantae</taxon>
        <taxon>Streptophyta</taxon>
        <taxon>Embryophyta</taxon>
        <taxon>Tracheophyta</taxon>
        <taxon>Spermatophyta</taxon>
        <taxon>Magnoliopsida</taxon>
        <taxon>eudicotyledons</taxon>
        <taxon>Gunneridae</taxon>
        <taxon>Pentapetalae</taxon>
        <taxon>rosids</taxon>
        <taxon>fabids</taxon>
        <taxon>Fagales</taxon>
        <taxon>Fagaceae</taxon>
        <taxon>Quercus</taxon>
    </lineage>
</organism>
<dbReference type="GO" id="GO:0006885">
    <property type="term" value="P:regulation of pH"/>
    <property type="evidence" value="ECO:0007669"/>
    <property type="project" value="TreeGrafter"/>
</dbReference>
<proteinExistence type="predicted"/>
<name>A0AAW0MB04_QUESU</name>
<evidence type="ECO:0000256" key="3">
    <source>
        <dbReference type="ARBA" id="ARBA00022538"/>
    </source>
</evidence>
<reference evidence="6 7" key="1">
    <citation type="journal article" date="2018" name="Sci. Data">
        <title>The draft genome sequence of cork oak.</title>
        <authorList>
            <person name="Ramos A.M."/>
            <person name="Usie A."/>
            <person name="Barbosa P."/>
            <person name="Barros P.M."/>
            <person name="Capote T."/>
            <person name="Chaves I."/>
            <person name="Simoes F."/>
            <person name="Abreu I."/>
            <person name="Carrasquinho I."/>
            <person name="Faro C."/>
            <person name="Guimaraes J.B."/>
            <person name="Mendonca D."/>
            <person name="Nobrega F."/>
            <person name="Rodrigues L."/>
            <person name="Saibo N.J.M."/>
            <person name="Varela M.C."/>
            <person name="Egas C."/>
            <person name="Matos J."/>
            <person name="Miguel C.M."/>
            <person name="Oliveira M.M."/>
            <person name="Ricardo C.P."/>
            <person name="Goncalves S."/>
        </authorList>
    </citation>
    <scope>NUCLEOTIDE SEQUENCE [LARGE SCALE GENOMIC DNA]</scope>
    <source>
        <strain evidence="7">cv. HL8</strain>
    </source>
</reference>
<dbReference type="GO" id="GO:0012505">
    <property type="term" value="C:endomembrane system"/>
    <property type="evidence" value="ECO:0007669"/>
    <property type="project" value="TreeGrafter"/>
</dbReference>
<comment type="subcellular location">
    <subcellularLocation>
        <location evidence="1">Membrane</location>
        <topology evidence="1">Multi-pass membrane protein</topology>
    </subcellularLocation>
</comment>
<evidence type="ECO:0000313" key="7">
    <source>
        <dbReference type="Proteomes" id="UP000237347"/>
    </source>
</evidence>
<keyword evidence="2" id="KW-0813">Transport</keyword>
<dbReference type="AlphaFoldDB" id="A0AAW0MB04"/>
<dbReference type="Gene3D" id="1.20.1530.20">
    <property type="match status" value="1"/>
</dbReference>
<dbReference type="EMBL" id="PKMF04000009">
    <property type="protein sequence ID" value="KAK7860022.1"/>
    <property type="molecule type" value="Genomic_DNA"/>
</dbReference>
<keyword evidence="4" id="KW-0630">Potassium</keyword>
<keyword evidence="7" id="KW-1185">Reference proteome</keyword>
<keyword evidence="3" id="KW-0633">Potassium transport</keyword>
<accession>A0AAW0MB04</accession>